<gene>
    <name evidence="1" type="ORF">FHS27_005179</name>
</gene>
<accession>A0A7W5E351</accession>
<dbReference type="RefSeq" id="WP_184307850.1">
    <property type="nucleotide sequence ID" value="NZ_JACHXU010000022.1"/>
</dbReference>
<dbReference type="Proteomes" id="UP000536179">
    <property type="component" value="Unassembled WGS sequence"/>
</dbReference>
<dbReference type="EMBL" id="JACHXU010000022">
    <property type="protein sequence ID" value="MBB3209339.1"/>
    <property type="molecule type" value="Genomic_DNA"/>
</dbReference>
<protein>
    <submittedName>
        <fullName evidence="1">Putative GH25 family protein</fullName>
    </submittedName>
</protein>
<comment type="caution">
    <text evidence="1">The sequence shown here is derived from an EMBL/GenBank/DDBJ whole genome shotgun (WGS) entry which is preliminary data.</text>
</comment>
<sequence>MNRYLVVTLLACLLTPVTGFAHKVWLRPSQTVLSGAEPWVTVDAAVSNDLFYFNHFPLSIENLQIVAPNGSLVEAQNQHKGKYRSVFDLPLQQRGTYRIAVVSDGVFASYEADGERRRWRGKAEDIATEIPSDATNLQVTENIMRVETFVTNGGPSTESLAPTGRGIELKPVTHPNDLYAGETAEFQLIVNGKPAADMKVAVIQGGTRYRNTQDETEVVTDADGKISITWNSPGMYWISTSTSDSDTSIPQATSRRLSYTATLEVLPQ</sequence>
<dbReference type="InterPro" id="IPR019613">
    <property type="entry name" value="DUF4198"/>
</dbReference>
<dbReference type="AlphaFoldDB" id="A0A7W5E351"/>
<dbReference type="Pfam" id="PF10670">
    <property type="entry name" value="DUF4198"/>
    <property type="match status" value="1"/>
</dbReference>
<organism evidence="1 2">
    <name type="scientific">Aporhodopirellula rubra</name>
    <dbReference type="NCBI Taxonomy" id="980271"/>
    <lineage>
        <taxon>Bacteria</taxon>
        <taxon>Pseudomonadati</taxon>
        <taxon>Planctomycetota</taxon>
        <taxon>Planctomycetia</taxon>
        <taxon>Pirellulales</taxon>
        <taxon>Pirellulaceae</taxon>
        <taxon>Aporhodopirellula</taxon>
    </lineage>
</organism>
<keyword evidence="2" id="KW-1185">Reference proteome</keyword>
<evidence type="ECO:0000313" key="1">
    <source>
        <dbReference type="EMBL" id="MBB3209339.1"/>
    </source>
</evidence>
<evidence type="ECO:0000313" key="2">
    <source>
        <dbReference type="Proteomes" id="UP000536179"/>
    </source>
</evidence>
<proteinExistence type="predicted"/>
<reference evidence="1 2" key="1">
    <citation type="submission" date="2020-08" db="EMBL/GenBank/DDBJ databases">
        <title>Genomic Encyclopedia of Type Strains, Phase III (KMG-III): the genomes of soil and plant-associated and newly described type strains.</title>
        <authorList>
            <person name="Whitman W."/>
        </authorList>
    </citation>
    <scope>NUCLEOTIDE SEQUENCE [LARGE SCALE GENOMIC DNA]</scope>
    <source>
        <strain evidence="1 2">CECT 8075</strain>
    </source>
</reference>
<name>A0A7W5E351_9BACT</name>